<dbReference type="Gene3D" id="1.10.357.10">
    <property type="entry name" value="Tetracycline Repressor, domain 2"/>
    <property type="match status" value="1"/>
</dbReference>
<accession>A0ABP9HXP6</accession>
<evidence type="ECO:0000259" key="4">
    <source>
        <dbReference type="Pfam" id="PF02909"/>
    </source>
</evidence>
<sequence>MHDAEADRGSGGGSGGARRGRGGRAGLDAARILEVARTLPPEELTMQAVADRLGVDRKALNYHVSGREGLLELVAANAFETRFVPFAFAADASWEDCCRRFATAVKDSLVDTGALIEYVRFDGPLGTLTLGPADALVERLVAAGFGIADAGRALDVLSLLAMGFARDVVTARRHGRHPQGPYMEEALARPEAAGFHSLRRLVAEGVEIGDEETFRFGLEATVSGLASLLAASAAR</sequence>
<dbReference type="EMBL" id="BAABHS010000024">
    <property type="protein sequence ID" value="GAA4981765.1"/>
    <property type="molecule type" value="Genomic_DNA"/>
</dbReference>
<dbReference type="InterPro" id="IPR009057">
    <property type="entry name" value="Homeodomain-like_sf"/>
</dbReference>
<keyword evidence="2" id="KW-0804">Transcription</keyword>
<dbReference type="SUPFAM" id="SSF46689">
    <property type="entry name" value="Homeodomain-like"/>
    <property type="match status" value="1"/>
</dbReference>
<comment type="caution">
    <text evidence="5">The sequence shown here is derived from an EMBL/GenBank/DDBJ whole genome shotgun (WGS) entry which is preliminary data.</text>
</comment>
<dbReference type="Proteomes" id="UP001500466">
    <property type="component" value="Unassembled WGS sequence"/>
</dbReference>
<feature type="domain" description="Tetracycline repressor TetR C-terminal" evidence="4">
    <location>
        <begin position="92"/>
        <end position="227"/>
    </location>
</feature>
<evidence type="ECO:0000313" key="6">
    <source>
        <dbReference type="Proteomes" id="UP001500466"/>
    </source>
</evidence>
<reference evidence="6" key="1">
    <citation type="journal article" date="2019" name="Int. J. Syst. Evol. Microbiol.">
        <title>The Global Catalogue of Microorganisms (GCM) 10K type strain sequencing project: providing services to taxonomists for standard genome sequencing and annotation.</title>
        <authorList>
            <consortium name="The Broad Institute Genomics Platform"/>
            <consortium name="The Broad Institute Genome Sequencing Center for Infectious Disease"/>
            <person name="Wu L."/>
            <person name="Ma J."/>
        </authorList>
    </citation>
    <scope>NUCLEOTIDE SEQUENCE [LARGE SCALE GENOMIC DNA]</scope>
    <source>
        <strain evidence="6">JCM 17986</strain>
    </source>
</reference>
<protein>
    <submittedName>
        <fullName evidence="5">TetR/AcrR family transcriptional regulator C-terminal domain-containing protein</fullName>
    </submittedName>
</protein>
<dbReference type="Pfam" id="PF02909">
    <property type="entry name" value="TetR_C_1"/>
    <property type="match status" value="1"/>
</dbReference>
<gene>
    <name evidence="5" type="ORF">GCM10023205_58850</name>
</gene>
<keyword evidence="1" id="KW-0805">Transcription regulation</keyword>
<dbReference type="InterPro" id="IPR036271">
    <property type="entry name" value="Tet_transcr_reg_TetR-rel_C_sf"/>
</dbReference>
<dbReference type="InterPro" id="IPR004111">
    <property type="entry name" value="Repressor_TetR_C"/>
</dbReference>
<keyword evidence="6" id="KW-1185">Reference proteome</keyword>
<dbReference type="Gene3D" id="1.10.10.60">
    <property type="entry name" value="Homeodomain-like"/>
    <property type="match status" value="1"/>
</dbReference>
<name>A0ABP9HXP6_9ACTN</name>
<evidence type="ECO:0000256" key="3">
    <source>
        <dbReference type="SAM" id="MobiDB-lite"/>
    </source>
</evidence>
<evidence type="ECO:0000256" key="2">
    <source>
        <dbReference type="ARBA" id="ARBA00023163"/>
    </source>
</evidence>
<organism evidence="5 6">
    <name type="scientific">Yinghuangia aomiensis</name>
    <dbReference type="NCBI Taxonomy" id="676205"/>
    <lineage>
        <taxon>Bacteria</taxon>
        <taxon>Bacillati</taxon>
        <taxon>Actinomycetota</taxon>
        <taxon>Actinomycetes</taxon>
        <taxon>Kitasatosporales</taxon>
        <taxon>Streptomycetaceae</taxon>
        <taxon>Yinghuangia</taxon>
    </lineage>
</organism>
<evidence type="ECO:0000256" key="1">
    <source>
        <dbReference type="ARBA" id="ARBA00023015"/>
    </source>
</evidence>
<evidence type="ECO:0000313" key="5">
    <source>
        <dbReference type="EMBL" id="GAA4981765.1"/>
    </source>
</evidence>
<dbReference type="RefSeq" id="WP_345678759.1">
    <property type="nucleotide sequence ID" value="NZ_BAABHS010000024.1"/>
</dbReference>
<feature type="region of interest" description="Disordered" evidence="3">
    <location>
        <begin position="1"/>
        <end position="23"/>
    </location>
</feature>
<proteinExistence type="predicted"/>
<dbReference type="SUPFAM" id="SSF48498">
    <property type="entry name" value="Tetracyclin repressor-like, C-terminal domain"/>
    <property type="match status" value="1"/>
</dbReference>